<proteinExistence type="predicted"/>
<reference evidence="2" key="1">
    <citation type="submission" date="2016-10" db="EMBL/GenBank/DDBJ databases">
        <authorList>
            <person name="de Groot N.N."/>
        </authorList>
    </citation>
    <scope>NUCLEOTIDE SEQUENCE [LARGE SCALE GENOMIC DNA]</scope>
    <source>
        <strain evidence="2">CGMCC 4.5739</strain>
    </source>
</reference>
<dbReference type="RefSeq" id="WP_093838134.1">
    <property type="nucleotide sequence ID" value="NZ_FOLM01000003.1"/>
</dbReference>
<dbReference type="AlphaFoldDB" id="A0A1I1J9W2"/>
<keyword evidence="1" id="KW-0812">Transmembrane</keyword>
<dbReference type="Proteomes" id="UP000199207">
    <property type="component" value="Unassembled WGS sequence"/>
</dbReference>
<keyword evidence="1" id="KW-0472">Membrane</keyword>
<name>A0A1I1J9W2_9ACTN</name>
<organism evidence="2 3">
    <name type="scientific">Streptomyces aidingensis</name>
    <dbReference type="NCBI Taxonomy" id="910347"/>
    <lineage>
        <taxon>Bacteria</taxon>
        <taxon>Bacillati</taxon>
        <taxon>Actinomycetota</taxon>
        <taxon>Actinomycetes</taxon>
        <taxon>Kitasatosporales</taxon>
        <taxon>Streptomycetaceae</taxon>
        <taxon>Streptomyces</taxon>
    </lineage>
</organism>
<dbReference type="OrthoDB" id="4328175at2"/>
<keyword evidence="1" id="KW-1133">Transmembrane helix</keyword>
<evidence type="ECO:0000313" key="3">
    <source>
        <dbReference type="Proteomes" id="UP000199207"/>
    </source>
</evidence>
<sequence length="257" mass="28966">MPVSSSTSFTVDITGTTGMRTGEWAEGEEFLILPDRREGSHQAAARIRLLMAETEDGEPLFQPSPVRRQTGEVTVAEVEKRLHLRAQLPHPVLELTDPAGVVTARVRPEQPGTPEPVSFRVTDAGNRPLATFRRSPSRLGRRAYWRIEPADGSPPVTGHRGTWPGWIGFVLTFPLWLAFAVGSLLVALLTLGEVTEMLVWGAPKRVTWRRRWAPPITGNALDFRYLRTGYRWNPRLLDARLAYSMAALHYFHKMHRD</sequence>
<protein>
    <submittedName>
        <fullName evidence="2">Uncharacterized protein</fullName>
    </submittedName>
</protein>
<evidence type="ECO:0000313" key="2">
    <source>
        <dbReference type="EMBL" id="SFC44921.1"/>
    </source>
</evidence>
<accession>A0A1I1J9W2</accession>
<feature type="transmembrane region" description="Helical" evidence="1">
    <location>
        <begin position="163"/>
        <end position="191"/>
    </location>
</feature>
<keyword evidence="3" id="KW-1185">Reference proteome</keyword>
<evidence type="ECO:0000256" key="1">
    <source>
        <dbReference type="SAM" id="Phobius"/>
    </source>
</evidence>
<dbReference type="EMBL" id="FOLM01000003">
    <property type="protein sequence ID" value="SFC44921.1"/>
    <property type="molecule type" value="Genomic_DNA"/>
</dbReference>
<gene>
    <name evidence="2" type="ORF">SAMN05421773_103325</name>
</gene>